<dbReference type="EMBL" id="LGKP01000040">
    <property type="protein sequence ID" value="KPL80170.1"/>
    <property type="molecule type" value="Genomic_DNA"/>
</dbReference>
<keyword evidence="2" id="KW-1185">Reference proteome</keyword>
<dbReference type="SUPFAM" id="SSF50341">
    <property type="entry name" value="CheW-like"/>
    <property type="match status" value="1"/>
</dbReference>
<dbReference type="Proteomes" id="UP000050277">
    <property type="component" value="Unassembled WGS sequence"/>
</dbReference>
<name>A0A0N8GP82_9CHLR</name>
<organism evidence="1 2">
    <name type="scientific">Herpetosiphon geysericola</name>
    <dbReference type="NCBI Taxonomy" id="70996"/>
    <lineage>
        <taxon>Bacteria</taxon>
        <taxon>Bacillati</taxon>
        <taxon>Chloroflexota</taxon>
        <taxon>Chloroflexia</taxon>
        <taxon>Herpetosiphonales</taxon>
        <taxon>Herpetosiphonaceae</taxon>
        <taxon>Herpetosiphon</taxon>
    </lineage>
</organism>
<dbReference type="InterPro" id="IPR036061">
    <property type="entry name" value="CheW-like_dom_sf"/>
</dbReference>
<proteinExistence type="predicted"/>
<evidence type="ECO:0000313" key="2">
    <source>
        <dbReference type="Proteomes" id="UP000050277"/>
    </source>
</evidence>
<accession>A0A0N8GP82</accession>
<evidence type="ECO:0000313" key="1">
    <source>
        <dbReference type="EMBL" id="KPL80170.1"/>
    </source>
</evidence>
<dbReference type="AlphaFoldDB" id="A0A0N8GP82"/>
<dbReference type="GO" id="GO:0007165">
    <property type="term" value="P:signal transduction"/>
    <property type="evidence" value="ECO:0007669"/>
    <property type="project" value="InterPro"/>
</dbReference>
<sequence length="139" mass="15054">MVSPAVVSDLYPLSVGDQTLLIRQTALVGVDYVANSGQPIRRVIQHGNPIDVIDLNQWLQQPIGEQANRLALFVAGRASLAVVVDQLGDPIRAALTVQPLPSLVSDSLLDPSILGIIMLDERPCLMLDLELFVLVHATR</sequence>
<dbReference type="STRING" id="70996.SE18_24180"/>
<protein>
    <submittedName>
        <fullName evidence="1">Uncharacterized protein</fullName>
    </submittedName>
</protein>
<reference evidence="1 2" key="1">
    <citation type="submission" date="2015-07" db="EMBL/GenBank/DDBJ databases">
        <title>Whole genome sequence of Herpetosiphon geysericola DSM 7119.</title>
        <authorList>
            <person name="Hemp J."/>
            <person name="Ward L.M."/>
            <person name="Pace L.A."/>
            <person name="Fischer W.W."/>
        </authorList>
    </citation>
    <scope>NUCLEOTIDE SEQUENCE [LARGE SCALE GENOMIC DNA]</scope>
    <source>
        <strain evidence="1 2">DSM 7119</strain>
    </source>
</reference>
<gene>
    <name evidence="1" type="ORF">SE18_24180</name>
</gene>
<comment type="caution">
    <text evidence="1">The sequence shown here is derived from an EMBL/GenBank/DDBJ whole genome shotgun (WGS) entry which is preliminary data.</text>
</comment>
<dbReference type="RefSeq" id="WP_054537043.1">
    <property type="nucleotide sequence ID" value="NZ_LGKP01000040.1"/>
</dbReference>
<dbReference type="GO" id="GO:0006935">
    <property type="term" value="P:chemotaxis"/>
    <property type="evidence" value="ECO:0007669"/>
    <property type="project" value="InterPro"/>
</dbReference>
<dbReference type="OrthoDB" id="9829077at2"/>